<protein>
    <recommendedName>
        <fullName evidence="1">Helicase Helix-turn-helix domain-containing protein</fullName>
    </recommendedName>
</protein>
<dbReference type="PANTHER" id="PTHR12697">
    <property type="entry name" value="PBS LYASE HEAT-LIKE PROTEIN"/>
    <property type="match status" value="1"/>
</dbReference>
<accession>A0ABS2NKT4</accession>
<keyword evidence="3" id="KW-1185">Reference proteome</keyword>
<organism evidence="2 3">
    <name type="scientific">Alkaliphilus hydrothermalis</name>
    <dbReference type="NCBI Taxonomy" id="1482730"/>
    <lineage>
        <taxon>Bacteria</taxon>
        <taxon>Bacillati</taxon>
        <taxon>Bacillota</taxon>
        <taxon>Clostridia</taxon>
        <taxon>Peptostreptococcales</taxon>
        <taxon>Natronincolaceae</taxon>
        <taxon>Alkaliphilus</taxon>
    </lineage>
</organism>
<comment type="caution">
    <text evidence="2">The sequence shown here is derived from an EMBL/GenBank/DDBJ whole genome shotgun (WGS) entry which is preliminary data.</text>
</comment>
<dbReference type="Pfam" id="PF14493">
    <property type="entry name" value="HTH_40"/>
    <property type="match status" value="1"/>
</dbReference>
<evidence type="ECO:0000313" key="2">
    <source>
        <dbReference type="EMBL" id="MBM7613543.1"/>
    </source>
</evidence>
<gene>
    <name evidence="2" type="ORF">JOC73_000051</name>
</gene>
<sequence>MENSSFPIVLGWEDLKGSLGEEDYLITYLLYQEGKSVDLIAKIRNLPIEQVQQHILQSKMRLKREKKVNQDVQEKIVYLPSFVNLLAADKNRRLEMLNSLDQRERNNLSGYLIKVVPTIDNAEDKMIALWISGQLEDIRLLPTIYREINHKHGGVRRMVCSALRKIPHQDNIEVLHRGLQDMKPQVRQYAAKALGEVGDEKTLKKLKNLLNNPKETEYVKRAYLLTIDKIQERLNSRSS</sequence>
<dbReference type="PANTHER" id="PTHR12697:SF5">
    <property type="entry name" value="DEOXYHYPUSINE HYDROXYLASE"/>
    <property type="match status" value="1"/>
</dbReference>
<dbReference type="RefSeq" id="WP_204399836.1">
    <property type="nucleotide sequence ID" value="NZ_JAFBEE010000001.1"/>
</dbReference>
<dbReference type="InterPro" id="IPR029491">
    <property type="entry name" value="Helicase_HTH"/>
</dbReference>
<dbReference type="InterPro" id="IPR016024">
    <property type="entry name" value="ARM-type_fold"/>
</dbReference>
<dbReference type="SMART" id="SM00567">
    <property type="entry name" value="EZ_HEAT"/>
    <property type="match status" value="2"/>
</dbReference>
<dbReference type="InterPro" id="IPR004155">
    <property type="entry name" value="PBS_lyase_HEAT"/>
</dbReference>
<proteinExistence type="predicted"/>
<dbReference type="SUPFAM" id="SSF48371">
    <property type="entry name" value="ARM repeat"/>
    <property type="match status" value="1"/>
</dbReference>
<dbReference type="EMBL" id="JAFBEE010000001">
    <property type="protein sequence ID" value="MBM7613543.1"/>
    <property type="molecule type" value="Genomic_DNA"/>
</dbReference>
<evidence type="ECO:0000259" key="1">
    <source>
        <dbReference type="Pfam" id="PF14493"/>
    </source>
</evidence>
<dbReference type="Gene3D" id="1.25.10.10">
    <property type="entry name" value="Leucine-rich Repeat Variant"/>
    <property type="match status" value="1"/>
</dbReference>
<dbReference type="InterPro" id="IPR011989">
    <property type="entry name" value="ARM-like"/>
</dbReference>
<feature type="domain" description="Helicase Helix-turn-helix" evidence="1">
    <location>
        <begin position="24"/>
        <end position="76"/>
    </location>
</feature>
<dbReference type="Pfam" id="PF13646">
    <property type="entry name" value="HEAT_2"/>
    <property type="match status" value="1"/>
</dbReference>
<reference evidence="2 3" key="1">
    <citation type="submission" date="2021-01" db="EMBL/GenBank/DDBJ databases">
        <title>Genomic Encyclopedia of Type Strains, Phase IV (KMG-IV): sequencing the most valuable type-strain genomes for metagenomic binning, comparative biology and taxonomic classification.</title>
        <authorList>
            <person name="Goeker M."/>
        </authorList>
    </citation>
    <scope>NUCLEOTIDE SEQUENCE [LARGE SCALE GENOMIC DNA]</scope>
    <source>
        <strain evidence="2 3">DSM 25890</strain>
    </source>
</reference>
<name>A0ABS2NKT4_9FIRM</name>
<dbReference type="Proteomes" id="UP001314796">
    <property type="component" value="Unassembled WGS sequence"/>
</dbReference>
<evidence type="ECO:0000313" key="3">
    <source>
        <dbReference type="Proteomes" id="UP001314796"/>
    </source>
</evidence>